<keyword evidence="11 13" id="KW-0742">SOS response</keyword>
<keyword evidence="4 13" id="KW-0963">Cytoplasm</keyword>
<comment type="subcellular location">
    <subcellularLocation>
        <location evidence="1 13 14">Cytoplasm</location>
    </subcellularLocation>
</comment>
<dbReference type="NCBIfam" id="TIGR00611">
    <property type="entry name" value="recf"/>
    <property type="match status" value="1"/>
</dbReference>
<dbReference type="GO" id="GO:0009432">
    <property type="term" value="P:SOS response"/>
    <property type="evidence" value="ECO:0007669"/>
    <property type="project" value="UniProtKB-UniRule"/>
</dbReference>
<dbReference type="EMBL" id="JAGSOG010000056">
    <property type="protein sequence ID" value="MBR7834364.1"/>
    <property type="molecule type" value="Genomic_DNA"/>
</dbReference>
<evidence type="ECO:0000256" key="4">
    <source>
        <dbReference type="ARBA" id="ARBA00022490"/>
    </source>
</evidence>
<evidence type="ECO:0000313" key="17">
    <source>
        <dbReference type="Proteomes" id="UP000675781"/>
    </source>
</evidence>
<dbReference type="InterPro" id="IPR003395">
    <property type="entry name" value="RecF/RecN/SMC_N"/>
</dbReference>
<dbReference type="SUPFAM" id="SSF52540">
    <property type="entry name" value="P-loop containing nucleoside triphosphate hydrolases"/>
    <property type="match status" value="1"/>
</dbReference>
<keyword evidence="6 13" id="KW-0547">Nucleotide-binding</keyword>
<dbReference type="Gene3D" id="3.40.50.300">
    <property type="entry name" value="P-loop containing nucleotide triphosphate hydrolases"/>
    <property type="match status" value="1"/>
</dbReference>
<keyword evidence="10 13" id="KW-0234">DNA repair</keyword>
<evidence type="ECO:0000256" key="13">
    <source>
        <dbReference type="HAMAP-Rule" id="MF_00365"/>
    </source>
</evidence>
<dbReference type="Pfam" id="PF02463">
    <property type="entry name" value="SMC_N"/>
    <property type="match status" value="1"/>
</dbReference>
<evidence type="ECO:0000256" key="11">
    <source>
        <dbReference type="ARBA" id="ARBA00023236"/>
    </source>
</evidence>
<feature type="domain" description="RecF/RecN/SMC N-terminal" evidence="15">
    <location>
        <begin position="3"/>
        <end position="363"/>
    </location>
</feature>
<gene>
    <name evidence="13 16" type="primary">recF</name>
    <name evidence="16" type="ORF">KDL01_13895</name>
</gene>
<dbReference type="GO" id="GO:0005524">
    <property type="term" value="F:ATP binding"/>
    <property type="evidence" value="ECO:0007669"/>
    <property type="project" value="UniProtKB-UniRule"/>
</dbReference>
<dbReference type="InterPro" id="IPR018078">
    <property type="entry name" value="DNA-binding_RecF_CS"/>
</dbReference>
<keyword evidence="8 13" id="KW-0067">ATP-binding</keyword>
<dbReference type="PROSITE" id="PS00618">
    <property type="entry name" value="RECF_2"/>
    <property type="match status" value="1"/>
</dbReference>
<evidence type="ECO:0000256" key="14">
    <source>
        <dbReference type="RuleBase" id="RU000578"/>
    </source>
</evidence>
<name>A0A941EUX6_9ACTN</name>
<comment type="similarity">
    <text evidence="2 13 14">Belongs to the RecF family.</text>
</comment>
<dbReference type="Proteomes" id="UP000675781">
    <property type="component" value="Unassembled WGS sequence"/>
</dbReference>
<evidence type="ECO:0000313" key="16">
    <source>
        <dbReference type="EMBL" id="MBR7834364.1"/>
    </source>
</evidence>
<dbReference type="PANTHER" id="PTHR32182">
    <property type="entry name" value="DNA REPLICATION AND REPAIR PROTEIN RECF"/>
    <property type="match status" value="1"/>
</dbReference>
<sequence length="386" mass="41995">MQLQQLSLVDFRSYAGLELEFEPGVCVLLGPNGHGKTNIVEAVGYLATHGSHRVAQDLPLVRIGTQRAVVRALVRNGDRSALLELEINPGRANRARVNRNAVSRARDALGYLRTVLFAPEDLALVKGDPAQRRQFLDDLLVNRAPRYAAVRADYERALKQRNALLRSAAQMRRAQRGGQVDLSTLDLWDEHLARAGAQLLGGRLALIEVLNPLVGKGYGAIAGRDEASLEYRPSFTPSTAWGEQSAIPTEDELFGELAAALAAGRKEEIDRGMTLVGPHRDELALLIDHGHGPVLAKSFASHGESWSFALSAKLAAFELLRAESLEPVLILDDVFAELDSTRRSHLATVAASAEQVLITAAVEQDVPQSLLGTRYQVGDGTAERMR</sequence>
<dbReference type="PROSITE" id="PS00617">
    <property type="entry name" value="RECF_1"/>
    <property type="match status" value="1"/>
</dbReference>
<dbReference type="InterPro" id="IPR001238">
    <property type="entry name" value="DNA-binding_RecF"/>
</dbReference>
<accession>A0A941EUX6</accession>
<evidence type="ECO:0000256" key="12">
    <source>
        <dbReference type="ARBA" id="ARBA00025401"/>
    </source>
</evidence>
<evidence type="ECO:0000256" key="3">
    <source>
        <dbReference type="ARBA" id="ARBA00020170"/>
    </source>
</evidence>
<comment type="caution">
    <text evidence="16">The sequence shown here is derived from an EMBL/GenBank/DDBJ whole genome shotgun (WGS) entry which is preliminary data.</text>
</comment>
<evidence type="ECO:0000256" key="10">
    <source>
        <dbReference type="ARBA" id="ARBA00023204"/>
    </source>
</evidence>
<dbReference type="GO" id="GO:0003697">
    <property type="term" value="F:single-stranded DNA binding"/>
    <property type="evidence" value="ECO:0007669"/>
    <property type="project" value="UniProtKB-UniRule"/>
</dbReference>
<evidence type="ECO:0000256" key="1">
    <source>
        <dbReference type="ARBA" id="ARBA00004496"/>
    </source>
</evidence>
<dbReference type="GO" id="GO:0006260">
    <property type="term" value="P:DNA replication"/>
    <property type="evidence" value="ECO:0007669"/>
    <property type="project" value="UniProtKB-UniRule"/>
</dbReference>
<feature type="binding site" evidence="13">
    <location>
        <begin position="30"/>
        <end position="37"/>
    </location>
    <ligand>
        <name>ATP</name>
        <dbReference type="ChEBI" id="CHEBI:30616"/>
    </ligand>
</feature>
<dbReference type="Gene3D" id="1.20.1050.90">
    <property type="entry name" value="RecF/RecN/SMC, N-terminal domain"/>
    <property type="match status" value="1"/>
</dbReference>
<dbReference type="GO" id="GO:0006302">
    <property type="term" value="P:double-strand break repair"/>
    <property type="evidence" value="ECO:0007669"/>
    <property type="project" value="TreeGrafter"/>
</dbReference>
<dbReference type="RefSeq" id="WP_212528878.1">
    <property type="nucleotide sequence ID" value="NZ_JAGSOG010000056.1"/>
</dbReference>
<comment type="function">
    <text evidence="12 13 14">The RecF protein is involved in DNA metabolism; it is required for DNA replication and normal SOS inducibility. RecF binds preferentially to single-stranded, linear DNA. It also seems to bind ATP.</text>
</comment>
<dbReference type="InterPro" id="IPR027417">
    <property type="entry name" value="P-loop_NTPase"/>
</dbReference>
<keyword evidence="5 13" id="KW-0235">DNA replication</keyword>
<evidence type="ECO:0000256" key="8">
    <source>
        <dbReference type="ARBA" id="ARBA00022840"/>
    </source>
</evidence>
<keyword evidence="17" id="KW-1185">Reference proteome</keyword>
<protein>
    <recommendedName>
        <fullName evidence="3 13">DNA replication and repair protein RecF</fullName>
    </recommendedName>
</protein>
<dbReference type="InterPro" id="IPR042174">
    <property type="entry name" value="RecF_2"/>
</dbReference>
<evidence type="ECO:0000256" key="9">
    <source>
        <dbReference type="ARBA" id="ARBA00023125"/>
    </source>
</evidence>
<evidence type="ECO:0000259" key="15">
    <source>
        <dbReference type="Pfam" id="PF02463"/>
    </source>
</evidence>
<keyword evidence="7 13" id="KW-0227">DNA damage</keyword>
<dbReference type="HAMAP" id="MF_00365">
    <property type="entry name" value="RecF"/>
    <property type="match status" value="1"/>
</dbReference>
<dbReference type="GO" id="GO:0005737">
    <property type="term" value="C:cytoplasm"/>
    <property type="evidence" value="ECO:0007669"/>
    <property type="project" value="UniProtKB-SubCell"/>
</dbReference>
<organism evidence="16 17">
    <name type="scientific">Actinospica durhamensis</name>
    <dbReference type="NCBI Taxonomy" id="1508375"/>
    <lineage>
        <taxon>Bacteria</taxon>
        <taxon>Bacillati</taxon>
        <taxon>Actinomycetota</taxon>
        <taxon>Actinomycetes</taxon>
        <taxon>Catenulisporales</taxon>
        <taxon>Actinospicaceae</taxon>
        <taxon>Actinospica</taxon>
    </lineage>
</organism>
<dbReference type="GO" id="GO:0000731">
    <property type="term" value="P:DNA synthesis involved in DNA repair"/>
    <property type="evidence" value="ECO:0007669"/>
    <property type="project" value="TreeGrafter"/>
</dbReference>
<keyword evidence="9 13" id="KW-0238">DNA-binding</keyword>
<dbReference type="AlphaFoldDB" id="A0A941EUX6"/>
<evidence type="ECO:0000256" key="2">
    <source>
        <dbReference type="ARBA" id="ARBA00008016"/>
    </source>
</evidence>
<evidence type="ECO:0000256" key="7">
    <source>
        <dbReference type="ARBA" id="ARBA00022763"/>
    </source>
</evidence>
<evidence type="ECO:0000256" key="5">
    <source>
        <dbReference type="ARBA" id="ARBA00022705"/>
    </source>
</evidence>
<evidence type="ECO:0000256" key="6">
    <source>
        <dbReference type="ARBA" id="ARBA00022741"/>
    </source>
</evidence>
<proteinExistence type="inferred from homology"/>
<dbReference type="PANTHER" id="PTHR32182:SF0">
    <property type="entry name" value="DNA REPLICATION AND REPAIR PROTEIN RECF"/>
    <property type="match status" value="1"/>
</dbReference>
<reference evidence="16" key="1">
    <citation type="submission" date="2021-04" db="EMBL/GenBank/DDBJ databases">
        <title>Genome based classification of Actinospica acidithermotolerans sp. nov., an actinobacterium isolated from an Indonesian hot spring.</title>
        <authorList>
            <person name="Kusuma A.B."/>
            <person name="Putra K.E."/>
            <person name="Nafisah S."/>
            <person name="Loh J."/>
            <person name="Nouioui I."/>
            <person name="Goodfellow M."/>
        </authorList>
    </citation>
    <scope>NUCLEOTIDE SEQUENCE</scope>
    <source>
        <strain evidence="16">CSCA 57</strain>
    </source>
</reference>